<evidence type="ECO:0000259" key="4">
    <source>
        <dbReference type="PROSITE" id="PS50102"/>
    </source>
</evidence>
<feature type="domain" description="RRM" evidence="4">
    <location>
        <begin position="115"/>
        <end position="191"/>
    </location>
</feature>
<proteinExistence type="predicted"/>
<dbReference type="Proteomes" id="UP001307849">
    <property type="component" value="Unassembled WGS sequence"/>
</dbReference>
<dbReference type="InterPro" id="IPR012677">
    <property type="entry name" value="Nucleotide-bd_a/b_plait_sf"/>
</dbReference>
<evidence type="ECO:0000256" key="2">
    <source>
        <dbReference type="PROSITE-ProRule" id="PRU00176"/>
    </source>
</evidence>
<dbReference type="PROSITE" id="PS50102">
    <property type="entry name" value="RRM"/>
    <property type="match status" value="2"/>
</dbReference>
<dbReference type="Gene3D" id="3.30.70.330">
    <property type="match status" value="2"/>
</dbReference>
<gene>
    <name evidence="5" type="ORF">TWF506_002099</name>
</gene>
<reference evidence="5 6" key="1">
    <citation type="submission" date="2019-10" db="EMBL/GenBank/DDBJ databases">
        <authorList>
            <person name="Palmer J.M."/>
        </authorList>
    </citation>
    <scope>NUCLEOTIDE SEQUENCE [LARGE SCALE GENOMIC DNA]</scope>
    <source>
        <strain evidence="5 6">TWF506</strain>
    </source>
</reference>
<feature type="domain" description="RRM" evidence="4">
    <location>
        <begin position="210"/>
        <end position="296"/>
    </location>
</feature>
<dbReference type="GO" id="GO:0003729">
    <property type="term" value="F:mRNA binding"/>
    <property type="evidence" value="ECO:0007669"/>
    <property type="project" value="TreeGrafter"/>
</dbReference>
<dbReference type="CDD" id="cd00590">
    <property type="entry name" value="RRM_SF"/>
    <property type="match status" value="1"/>
</dbReference>
<name>A0AAN8RZ50_9PEZI</name>
<evidence type="ECO:0000313" key="5">
    <source>
        <dbReference type="EMBL" id="KAK6521896.1"/>
    </source>
</evidence>
<protein>
    <recommendedName>
        <fullName evidence="4">RRM domain-containing protein</fullName>
    </recommendedName>
</protein>
<feature type="compositionally biased region" description="Polar residues" evidence="3">
    <location>
        <begin position="1"/>
        <end position="16"/>
    </location>
</feature>
<keyword evidence="6" id="KW-1185">Reference proteome</keyword>
<dbReference type="SUPFAM" id="SSF54928">
    <property type="entry name" value="RNA-binding domain, RBD"/>
    <property type="match status" value="1"/>
</dbReference>
<dbReference type="InterPro" id="IPR000504">
    <property type="entry name" value="RRM_dom"/>
</dbReference>
<dbReference type="EMBL" id="JAVHJM010000001">
    <property type="protein sequence ID" value="KAK6521896.1"/>
    <property type="molecule type" value="Genomic_DNA"/>
</dbReference>
<evidence type="ECO:0000256" key="3">
    <source>
        <dbReference type="SAM" id="MobiDB-lite"/>
    </source>
</evidence>
<comment type="caution">
    <text evidence="5">The sequence shown here is derived from an EMBL/GenBank/DDBJ whole genome shotgun (WGS) entry which is preliminary data.</text>
</comment>
<dbReference type="SMART" id="SM00360">
    <property type="entry name" value="RRM"/>
    <property type="match status" value="2"/>
</dbReference>
<dbReference type="GO" id="GO:0005634">
    <property type="term" value="C:nucleus"/>
    <property type="evidence" value="ECO:0007669"/>
    <property type="project" value="TreeGrafter"/>
</dbReference>
<organism evidence="5 6">
    <name type="scientific">Arthrobotrys conoides</name>
    <dbReference type="NCBI Taxonomy" id="74498"/>
    <lineage>
        <taxon>Eukaryota</taxon>
        <taxon>Fungi</taxon>
        <taxon>Dikarya</taxon>
        <taxon>Ascomycota</taxon>
        <taxon>Pezizomycotina</taxon>
        <taxon>Orbiliomycetes</taxon>
        <taxon>Orbiliales</taxon>
        <taxon>Orbiliaceae</taxon>
        <taxon>Arthrobotrys</taxon>
    </lineage>
</organism>
<accession>A0AAN8RZ50</accession>
<dbReference type="InterPro" id="IPR050374">
    <property type="entry name" value="RRT5_SRSF_SR"/>
</dbReference>
<feature type="region of interest" description="Disordered" evidence="3">
    <location>
        <begin position="1"/>
        <end position="49"/>
    </location>
</feature>
<dbReference type="Pfam" id="PF00076">
    <property type="entry name" value="RRM_1"/>
    <property type="match status" value="1"/>
</dbReference>
<keyword evidence="1 2" id="KW-0694">RNA-binding</keyword>
<dbReference type="PANTHER" id="PTHR23003">
    <property type="entry name" value="RNA RECOGNITION MOTIF RRM DOMAIN CONTAINING PROTEIN"/>
    <property type="match status" value="1"/>
</dbReference>
<dbReference type="AlphaFoldDB" id="A0AAN8RZ50"/>
<dbReference type="InterPro" id="IPR035979">
    <property type="entry name" value="RBD_domain_sf"/>
</dbReference>
<dbReference type="GO" id="GO:0005737">
    <property type="term" value="C:cytoplasm"/>
    <property type="evidence" value="ECO:0007669"/>
    <property type="project" value="TreeGrafter"/>
</dbReference>
<sequence length="318" mass="36310">METASTDTKLQDTSQNPRDRRWGHHGRPNIHPGVSLGHQDRNRQNLTPQTHTKNQTHFNQFNSNETPQVPQIQTPSQPSVIQNRWKRWCPENRQYLFLDSASYQRHVNKAIEDGCSVYIGNMEWSIEASDVAIWLEGGGFTIKAVSMPEIKKRGHFCQVEFNSHEDANAAVTNLDMQKMRGRHVKMNLNEPDTYARKRDALKGSIKSASTRLWVSGLPHVTNINQLEDFIKELFHGFHIESLSNIHASKAPSSSSDPNTYYCFVDLSNTVEARTAIRILNNRETSWGIARVRWASEGSHGTLEYRGINDENRALCETE</sequence>
<evidence type="ECO:0000313" key="6">
    <source>
        <dbReference type="Proteomes" id="UP001307849"/>
    </source>
</evidence>
<evidence type="ECO:0000256" key="1">
    <source>
        <dbReference type="ARBA" id="ARBA00022884"/>
    </source>
</evidence>